<dbReference type="AlphaFoldDB" id="A0AB37GBQ3"/>
<keyword evidence="11" id="KW-1185">Reference proteome</keyword>
<dbReference type="GO" id="GO:0020037">
    <property type="term" value="F:heme binding"/>
    <property type="evidence" value="ECO:0007669"/>
    <property type="project" value="InterPro"/>
</dbReference>
<dbReference type="EMBL" id="CP066023">
    <property type="protein sequence ID" value="QQB83294.1"/>
    <property type="molecule type" value="Genomic_DNA"/>
</dbReference>
<keyword evidence="4 7" id="KW-0560">Oxidoreductase</keyword>
<dbReference type="PANTHER" id="PTHR46696">
    <property type="entry name" value="P450, PUTATIVE (EUROFUNG)-RELATED"/>
    <property type="match status" value="1"/>
</dbReference>
<accession>A0AB37GBQ3</accession>
<dbReference type="GO" id="GO:0005506">
    <property type="term" value="F:iron ion binding"/>
    <property type="evidence" value="ECO:0007669"/>
    <property type="project" value="InterPro"/>
</dbReference>
<dbReference type="GO" id="GO:0016705">
    <property type="term" value="F:oxidoreductase activity, acting on paired donors, with incorporation or reduction of molecular oxygen"/>
    <property type="evidence" value="ECO:0007669"/>
    <property type="project" value="InterPro"/>
</dbReference>
<evidence type="ECO:0000313" key="8">
    <source>
        <dbReference type="EMBL" id="QPR31414.1"/>
    </source>
</evidence>
<evidence type="ECO:0000256" key="6">
    <source>
        <dbReference type="ARBA" id="ARBA00023033"/>
    </source>
</evidence>
<dbReference type="GO" id="GO:0004497">
    <property type="term" value="F:monooxygenase activity"/>
    <property type="evidence" value="ECO:0007669"/>
    <property type="project" value="UniProtKB-KW"/>
</dbReference>
<dbReference type="PROSITE" id="PS00086">
    <property type="entry name" value="CYTOCHROME_P450"/>
    <property type="match status" value="1"/>
</dbReference>
<dbReference type="InterPro" id="IPR017972">
    <property type="entry name" value="Cyt_P450_CS"/>
</dbReference>
<dbReference type="SUPFAM" id="SSF48264">
    <property type="entry name" value="Cytochrome P450"/>
    <property type="match status" value="1"/>
</dbReference>
<comment type="similarity">
    <text evidence="1 7">Belongs to the cytochrome P450 family.</text>
</comment>
<evidence type="ECO:0000256" key="3">
    <source>
        <dbReference type="ARBA" id="ARBA00022723"/>
    </source>
</evidence>
<organism evidence="8 10">
    <name type="scientific">Corynebacterium amycolatum</name>
    <dbReference type="NCBI Taxonomy" id="43765"/>
    <lineage>
        <taxon>Bacteria</taxon>
        <taxon>Bacillati</taxon>
        <taxon>Actinomycetota</taxon>
        <taxon>Actinomycetes</taxon>
        <taxon>Mycobacteriales</taxon>
        <taxon>Corynebacteriaceae</taxon>
        <taxon>Corynebacterium</taxon>
    </lineage>
</organism>
<dbReference type="InterPro" id="IPR001128">
    <property type="entry name" value="Cyt_P450"/>
</dbReference>
<sequence length="400" mass="44041">MSETSFSEREVESPYMDVAPQRTCPFSPPVEFVDASRNAPIVPWDFHAGHRGWLVTGNVAAKQILADKRFSVRVDLASTPGAPTLRHFDAPGLFHMKDDPDHSRLRKAVNREFAPARIRAFEPTMEAIAEERLQRLLASGPGSDFITSVSIPYSIGVVCSYLEIPESVSSLLVQQAAVAFRKQEKDDNRIVAMQQVYEVLGSLVRERRQRPTGDMISRLLKDESINAEEVVGIVAQVLIAGFTVPAAMFGFAMYAIMEHPGGITELIGEGKTEATVNELFRYVSFEAQPRIRVATEDAEVCGITIEEGQLVAIAIDVANRDFSIYQDPDRLLPERSIKSHLGFSWGAHQCLGRSLAISELIVLLNSIAAKIPAIRIAEGTTPTLADDGIARAVARMPVEW</sequence>
<evidence type="ECO:0000256" key="5">
    <source>
        <dbReference type="ARBA" id="ARBA00023004"/>
    </source>
</evidence>
<dbReference type="EMBL" id="CP065628">
    <property type="protein sequence ID" value="QPR31414.1"/>
    <property type="molecule type" value="Genomic_DNA"/>
</dbReference>
<evidence type="ECO:0000313" key="10">
    <source>
        <dbReference type="Proteomes" id="UP000594774"/>
    </source>
</evidence>
<dbReference type="RefSeq" id="WP_197915096.1">
    <property type="nucleotide sequence ID" value="NZ_CP065628.1"/>
</dbReference>
<dbReference type="InterPro" id="IPR036396">
    <property type="entry name" value="Cyt_P450_sf"/>
</dbReference>
<evidence type="ECO:0000256" key="2">
    <source>
        <dbReference type="ARBA" id="ARBA00022617"/>
    </source>
</evidence>
<evidence type="ECO:0000256" key="4">
    <source>
        <dbReference type="ARBA" id="ARBA00023002"/>
    </source>
</evidence>
<evidence type="ECO:0000313" key="11">
    <source>
        <dbReference type="Proteomes" id="UP000595198"/>
    </source>
</evidence>
<keyword evidence="2 7" id="KW-0349">Heme</keyword>
<dbReference type="PANTHER" id="PTHR46696:SF1">
    <property type="entry name" value="CYTOCHROME P450 YJIB-RELATED"/>
    <property type="match status" value="1"/>
</dbReference>
<dbReference type="InterPro" id="IPR002397">
    <property type="entry name" value="Cyt_P450_B"/>
</dbReference>
<reference evidence="10 11" key="1">
    <citation type="submission" date="2020-12" db="EMBL/GenBank/DDBJ databases">
        <title>FDA dAtabase for Regulatory Grade micrObial Sequences (FDA-ARGOS): Supporting development and validation of Infectious Disease Dx tests.</title>
        <authorList>
            <person name="Sproer C."/>
            <person name="Gronow S."/>
            <person name="Severitt S."/>
            <person name="Schroder I."/>
            <person name="Tallon L."/>
            <person name="Sadzewicz L."/>
            <person name="Zhao X."/>
            <person name="Boylan J."/>
            <person name="Ott S."/>
            <person name="Bowen H."/>
            <person name="Vavikolanu K."/>
            <person name="Mehta A."/>
            <person name="Aluvathingal J."/>
            <person name="Nadendla S."/>
            <person name="Lowell S."/>
            <person name="Myers T."/>
            <person name="Yan Y."/>
            <person name="Sichtig H."/>
        </authorList>
    </citation>
    <scope>NUCLEOTIDE SEQUENCE [LARGE SCALE GENOMIC DNA]</scope>
    <source>
        <strain evidence="8 10">FDAARGOS_938</strain>
        <strain evidence="9 11">FDAARGOS_991</strain>
    </source>
</reference>
<keyword evidence="5 7" id="KW-0408">Iron</keyword>
<dbReference type="PRINTS" id="PR00359">
    <property type="entry name" value="BP450"/>
</dbReference>
<keyword evidence="3 7" id="KW-0479">Metal-binding</keyword>
<proteinExistence type="inferred from homology"/>
<evidence type="ECO:0000256" key="1">
    <source>
        <dbReference type="ARBA" id="ARBA00010617"/>
    </source>
</evidence>
<name>A0AB37GBQ3_CORAY</name>
<gene>
    <name evidence="8" type="ORF">I6G95_02875</name>
    <name evidence="9" type="ORF">I6H48_03460</name>
</gene>
<dbReference type="Gene3D" id="1.10.630.10">
    <property type="entry name" value="Cytochrome P450"/>
    <property type="match status" value="1"/>
</dbReference>
<evidence type="ECO:0000313" key="9">
    <source>
        <dbReference type="EMBL" id="QQB83294.1"/>
    </source>
</evidence>
<dbReference type="Pfam" id="PF00067">
    <property type="entry name" value="p450"/>
    <property type="match status" value="1"/>
</dbReference>
<dbReference type="Proteomes" id="UP000594774">
    <property type="component" value="Chromosome"/>
</dbReference>
<keyword evidence="6 7" id="KW-0503">Monooxygenase</keyword>
<protein>
    <submittedName>
        <fullName evidence="8">Cytochrome P450</fullName>
    </submittedName>
</protein>
<evidence type="ECO:0000256" key="7">
    <source>
        <dbReference type="RuleBase" id="RU000461"/>
    </source>
</evidence>
<dbReference type="Proteomes" id="UP000595198">
    <property type="component" value="Chromosome"/>
</dbReference>